<gene>
    <name evidence="1" type="ORF">HaLaN_29782</name>
</gene>
<proteinExistence type="predicted"/>
<comment type="caution">
    <text evidence="1">The sequence shown here is derived from an EMBL/GenBank/DDBJ whole genome shotgun (WGS) entry which is preliminary data.</text>
</comment>
<sequence length="155" mass="16852">MTTRAAGRRLSSQHVGGFTTIQEADGLRAERHIASFTTVAQWTWRIIPEQQHQQATPASTTLQKGGFGEHTQALNIAKTFPLLAAAIEAYKQENEDVVTTPSSKSTTRAGNGQRTLCQRLGEADCRLQPPLQHRGQPNVQDLLGYLGACNACPLS</sequence>
<accession>A0A6A0AFM3</accession>
<name>A0A6A0AFM3_HAELA</name>
<keyword evidence="2" id="KW-1185">Reference proteome</keyword>
<organism evidence="1 2">
    <name type="scientific">Haematococcus lacustris</name>
    <name type="common">Green alga</name>
    <name type="synonym">Haematococcus pluvialis</name>
    <dbReference type="NCBI Taxonomy" id="44745"/>
    <lineage>
        <taxon>Eukaryota</taxon>
        <taxon>Viridiplantae</taxon>
        <taxon>Chlorophyta</taxon>
        <taxon>core chlorophytes</taxon>
        <taxon>Chlorophyceae</taxon>
        <taxon>CS clade</taxon>
        <taxon>Chlamydomonadales</taxon>
        <taxon>Haematococcaceae</taxon>
        <taxon>Haematococcus</taxon>
    </lineage>
</organism>
<evidence type="ECO:0000313" key="1">
    <source>
        <dbReference type="EMBL" id="GFH30854.1"/>
    </source>
</evidence>
<evidence type="ECO:0000313" key="2">
    <source>
        <dbReference type="Proteomes" id="UP000485058"/>
    </source>
</evidence>
<reference evidence="1 2" key="1">
    <citation type="submission" date="2020-02" db="EMBL/GenBank/DDBJ databases">
        <title>Draft genome sequence of Haematococcus lacustris strain NIES-144.</title>
        <authorList>
            <person name="Morimoto D."/>
            <person name="Nakagawa S."/>
            <person name="Yoshida T."/>
            <person name="Sawayama S."/>
        </authorList>
    </citation>
    <scope>NUCLEOTIDE SEQUENCE [LARGE SCALE GENOMIC DNA]</scope>
    <source>
        <strain evidence="1 2">NIES-144</strain>
    </source>
</reference>
<dbReference type="EMBL" id="BLLF01005188">
    <property type="protein sequence ID" value="GFH30854.1"/>
    <property type="molecule type" value="Genomic_DNA"/>
</dbReference>
<dbReference type="AlphaFoldDB" id="A0A6A0AFM3"/>
<protein>
    <submittedName>
        <fullName evidence="1">Uncharacterized protein</fullName>
    </submittedName>
</protein>
<dbReference type="Proteomes" id="UP000485058">
    <property type="component" value="Unassembled WGS sequence"/>
</dbReference>